<evidence type="ECO:0000313" key="2">
    <source>
        <dbReference type="Proteomes" id="UP000184543"/>
    </source>
</evidence>
<dbReference type="STRING" id="192903.SAMN04488513_101924"/>
<organism evidence="1 2">
    <name type="scientific">Pseudozobellia thermophila</name>
    <dbReference type="NCBI Taxonomy" id="192903"/>
    <lineage>
        <taxon>Bacteria</taxon>
        <taxon>Pseudomonadati</taxon>
        <taxon>Bacteroidota</taxon>
        <taxon>Flavobacteriia</taxon>
        <taxon>Flavobacteriales</taxon>
        <taxon>Flavobacteriaceae</taxon>
        <taxon>Pseudozobellia</taxon>
    </lineage>
</organism>
<dbReference type="PANTHER" id="PTHR36439:SF1">
    <property type="entry name" value="DUF1697 DOMAIN-CONTAINING PROTEIN"/>
    <property type="match status" value="1"/>
</dbReference>
<dbReference type="Proteomes" id="UP000184543">
    <property type="component" value="Unassembled WGS sequence"/>
</dbReference>
<dbReference type="EMBL" id="FQYU01000001">
    <property type="protein sequence ID" value="SHI66087.1"/>
    <property type="molecule type" value="Genomic_DNA"/>
</dbReference>
<evidence type="ECO:0000313" key="1">
    <source>
        <dbReference type="EMBL" id="SHI66087.1"/>
    </source>
</evidence>
<dbReference type="Pfam" id="PF08002">
    <property type="entry name" value="DUF1697"/>
    <property type="match status" value="1"/>
</dbReference>
<dbReference type="SUPFAM" id="SSF160379">
    <property type="entry name" value="SP0830-like"/>
    <property type="match status" value="1"/>
</dbReference>
<protein>
    <submittedName>
        <fullName evidence="1">Uncharacterized conserved protein, DUF1697 family</fullName>
    </submittedName>
</protein>
<name>A0A1M6CYK9_9FLAO</name>
<dbReference type="AlphaFoldDB" id="A0A1M6CYK9"/>
<proteinExistence type="predicted"/>
<dbReference type="Gene3D" id="3.30.70.1280">
    <property type="entry name" value="SP0830-like domains"/>
    <property type="match status" value="1"/>
</dbReference>
<reference evidence="2" key="1">
    <citation type="submission" date="2016-11" db="EMBL/GenBank/DDBJ databases">
        <authorList>
            <person name="Varghese N."/>
            <person name="Submissions S."/>
        </authorList>
    </citation>
    <scope>NUCLEOTIDE SEQUENCE [LARGE SCALE GENOMIC DNA]</scope>
    <source>
        <strain evidence="2">DSM 19858</strain>
    </source>
</reference>
<gene>
    <name evidence="1" type="ORF">SAMN04488513_101924</name>
</gene>
<dbReference type="PIRSF" id="PIRSF008502">
    <property type="entry name" value="UCP008502"/>
    <property type="match status" value="1"/>
</dbReference>
<sequence length="159" mass="18023">MADLREVLRNIGLAHVHTYIQSGNVVFTSRATDKTGLEKRMETAIFEVFGFEVPVLVKLREELIAILENNPFAMEGEGARGQVYFVLLKDRPDTESRKAFDSETYDNEAFYCTPNCVYLNCGRGYGKARLNNNLVERKLKVGATTRNYKTLSRLVEMSG</sequence>
<keyword evidence="2" id="KW-1185">Reference proteome</keyword>
<dbReference type="PANTHER" id="PTHR36439">
    <property type="entry name" value="BLL4334 PROTEIN"/>
    <property type="match status" value="1"/>
</dbReference>
<accession>A0A1M6CYK9</accession>
<dbReference type="InterPro" id="IPR012545">
    <property type="entry name" value="DUF1697"/>
</dbReference>